<accession>E8QY65</accession>
<dbReference type="InParanoid" id="E8QY65"/>
<evidence type="ECO:0000313" key="1">
    <source>
        <dbReference type="EMBL" id="ADV62055.1"/>
    </source>
</evidence>
<proteinExistence type="predicted"/>
<name>E8QY65_ISOPI</name>
<dbReference type="KEGG" id="ipa:Isop_1470"/>
<reference evidence="1 2" key="2">
    <citation type="journal article" date="2011" name="Stand. Genomic Sci.">
        <title>Complete genome sequence of Isosphaera pallida type strain (IS1B).</title>
        <authorList>
            <consortium name="US DOE Joint Genome Institute (JGI-PGF)"/>
            <person name="Goker M."/>
            <person name="Cleland D."/>
            <person name="Saunders E."/>
            <person name="Lapidus A."/>
            <person name="Nolan M."/>
            <person name="Lucas S."/>
            <person name="Hammon N."/>
            <person name="Deshpande S."/>
            <person name="Cheng J.F."/>
            <person name="Tapia R."/>
            <person name="Han C."/>
            <person name="Goodwin L."/>
            <person name="Pitluck S."/>
            <person name="Liolios K."/>
            <person name="Pagani I."/>
            <person name="Ivanova N."/>
            <person name="Mavromatis K."/>
            <person name="Pati A."/>
            <person name="Chen A."/>
            <person name="Palaniappan K."/>
            <person name="Land M."/>
            <person name="Hauser L."/>
            <person name="Chang Y.J."/>
            <person name="Jeffries C.D."/>
            <person name="Detter J.C."/>
            <person name="Beck B."/>
            <person name="Woyke T."/>
            <person name="Bristow J."/>
            <person name="Eisen J.A."/>
            <person name="Markowitz V."/>
            <person name="Hugenholtz P."/>
            <person name="Kyrpides N.C."/>
            <person name="Klenk H.P."/>
        </authorList>
    </citation>
    <scope>NUCLEOTIDE SEQUENCE [LARGE SCALE GENOMIC DNA]</scope>
    <source>
        <strain evidence="2">ATCC 43644 / DSM 9630 / IS1B</strain>
    </source>
</reference>
<dbReference type="HOGENOM" id="CLU_2479150_0_0_0"/>
<reference key="1">
    <citation type="submission" date="2010-11" db="EMBL/GenBank/DDBJ databases">
        <title>The complete sequence of chromosome of Isophaera pallida ATCC 43644.</title>
        <authorList>
            <consortium name="US DOE Joint Genome Institute (JGI-PGF)"/>
            <person name="Lucas S."/>
            <person name="Copeland A."/>
            <person name="Lapidus A."/>
            <person name="Bruce D."/>
            <person name="Goodwin L."/>
            <person name="Pitluck S."/>
            <person name="Kyrpides N."/>
            <person name="Mavromatis K."/>
            <person name="Pagani I."/>
            <person name="Ivanova N."/>
            <person name="Saunders E."/>
            <person name="Brettin T."/>
            <person name="Detter J.C."/>
            <person name="Han C."/>
            <person name="Tapia R."/>
            <person name="Land M."/>
            <person name="Hauser L."/>
            <person name="Markowitz V."/>
            <person name="Cheng J.-F."/>
            <person name="Hugenholtz P."/>
            <person name="Woyke T."/>
            <person name="Wu D."/>
            <person name="Eisen J.A."/>
        </authorList>
    </citation>
    <scope>NUCLEOTIDE SEQUENCE</scope>
    <source>
        <strain>ATCC 43644</strain>
    </source>
</reference>
<dbReference type="EMBL" id="CP002353">
    <property type="protein sequence ID" value="ADV62055.1"/>
    <property type="molecule type" value="Genomic_DNA"/>
</dbReference>
<dbReference type="Proteomes" id="UP000008631">
    <property type="component" value="Chromosome"/>
</dbReference>
<dbReference type="AlphaFoldDB" id="E8QY65"/>
<organism evidence="1 2">
    <name type="scientific">Isosphaera pallida (strain ATCC 43644 / DSM 9630 / IS1B)</name>
    <dbReference type="NCBI Taxonomy" id="575540"/>
    <lineage>
        <taxon>Bacteria</taxon>
        <taxon>Pseudomonadati</taxon>
        <taxon>Planctomycetota</taxon>
        <taxon>Planctomycetia</taxon>
        <taxon>Isosphaerales</taxon>
        <taxon>Isosphaeraceae</taxon>
        <taxon>Isosphaera</taxon>
    </lineage>
</organism>
<gene>
    <name evidence="1" type="ordered locus">Isop_1470</name>
</gene>
<protein>
    <submittedName>
        <fullName evidence="1">Uncharacterized protein</fullName>
    </submittedName>
</protein>
<keyword evidence="2" id="KW-1185">Reference proteome</keyword>
<sequence>MVALTLSVTVGFHGLFSVPASVVWSSGQAIEVFFDLMTTSQIVSIVDRQLEKSNTLLIDPLVSTEPGRMADSIARGLDPRLEGLPGA</sequence>
<evidence type="ECO:0000313" key="2">
    <source>
        <dbReference type="Proteomes" id="UP000008631"/>
    </source>
</evidence>